<evidence type="ECO:0000313" key="2">
    <source>
        <dbReference type="Proteomes" id="UP001595583"/>
    </source>
</evidence>
<keyword evidence="2" id="KW-1185">Reference proteome</keyword>
<gene>
    <name evidence="1" type="ORF">ACFOHJ_08400</name>
</gene>
<dbReference type="Proteomes" id="UP001595583">
    <property type="component" value="Unassembled WGS sequence"/>
</dbReference>
<organism evidence="1 2">
    <name type="scientific">Aquamicrobium soli</name>
    <dbReference type="NCBI Taxonomy" id="1811518"/>
    <lineage>
        <taxon>Bacteria</taxon>
        <taxon>Pseudomonadati</taxon>
        <taxon>Pseudomonadota</taxon>
        <taxon>Alphaproteobacteria</taxon>
        <taxon>Hyphomicrobiales</taxon>
        <taxon>Phyllobacteriaceae</taxon>
        <taxon>Aquamicrobium</taxon>
    </lineage>
</organism>
<dbReference type="EMBL" id="JBHRTK010000010">
    <property type="protein sequence ID" value="MFC3206226.1"/>
    <property type="molecule type" value="Genomic_DNA"/>
</dbReference>
<accession>A0ABV7KD29</accession>
<name>A0ABV7KD29_9HYPH</name>
<protein>
    <recommendedName>
        <fullName evidence="3">Transposase</fullName>
    </recommendedName>
</protein>
<comment type="caution">
    <text evidence="1">The sequence shown here is derived from an EMBL/GenBank/DDBJ whole genome shotgun (WGS) entry which is preliminary data.</text>
</comment>
<dbReference type="RefSeq" id="WP_378220231.1">
    <property type="nucleotide sequence ID" value="NZ_JBHRTK010000010.1"/>
</dbReference>
<evidence type="ECO:0000313" key="1">
    <source>
        <dbReference type="EMBL" id="MFC3206226.1"/>
    </source>
</evidence>
<reference evidence="2" key="1">
    <citation type="journal article" date="2019" name="Int. J. Syst. Evol. Microbiol.">
        <title>The Global Catalogue of Microorganisms (GCM) 10K type strain sequencing project: providing services to taxonomists for standard genome sequencing and annotation.</title>
        <authorList>
            <consortium name="The Broad Institute Genomics Platform"/>
            <consortium name="The Broad Institute Genome Sequencing Center for Infectious Disease"/>
            <person name="Wu L."/>
            <person name="Ma J."/>
        </authorList>
    </citation>
    <scope>NUCLEOTIDE SEQUENCE [LARGE SCALE GENOMIC DNA]</scope>
    <source>
        <strain evidence="2">KCTC 52165</strain>
    </source>
</reference>
<evidence type="ECO:0008006" key="3">
    <source>
        <dbReference type="Google" id="ProtNLM"/>
    </source>
</evidence>
<sequence length="156" mass="16870">MEMAGLLRAFSGGFEQVGGRGFPRSVGFEGEFQFTPAADARHAKRRDTTSRGKEIHTPVVGERVMMIALGAAGAVYCGTNRTIRHGRLGSRAVALARLPEVFALNASRQNRIRAGGAARQNRWNIADNPAAKALLRLLPYRPSFRPRSSGLADKPG</sequence>
<proteinExistence type="predicted"/>